<proteinExistence type="predicted"/>
<organism evidence="2 3">
    <name type="scientific">Salinomyces thailandicus</name>
    <dbReference type="NCBI Taxonomy" id="706561"/>
    <lineage>
        <taxon>Eukaryota</taxon>
        <taxon>Fungi</taxon>
        <taxon>Dikarya</taxon>
        <taxon>Ascomycota</taxon>
        <taxon>Pezizomycotina</taxon>
        <taxon>Dothideomycetes</taxon>
        <taxon>Dothideomycetidae</taxon>
        <taxon>Mycosphaerellales</taxon>
        <taxon>Teratosphaeriaceae</taxon>
        <taxon>Salinomyces</taxon>
    </lineage>
</organism>
<feature type="transmembrane region" description="Helical" evidence="1">
    <location>
        <begin position="40"/>
        <end position="61"/>
    </location>
</feature>
<dbReference type="AlphaFoldDB" id="A0A4U0TQ42"/>
<gene>
    <name evidence="2" type="ORF">B0A50_05977</name>
</gene>
<keyword evidence="1" id="KW-1133">Transmembrane helix</keyword>
<dbReference type="InterPro" id="IPR036259">
    <property type="entry name" value="MFS_trans_sf"/>
</dbReference>
<protein>
    <recommendedName>
        <fullName evidence="4">Pantothenate transporter liz1</fullName>
    </recommendedName>
</protein>
<evidence type="ECO:0000256" key="1">
    <source>
        <dbReference type="SAM" id="Phobius"/>
    </source>
</evidence>
<keyword evidence="1" id="KW-0472">Membrane</keyword>
<feature type="transmembrane region" description="Helical" evidence="1">
    <location>
        <begin position="73"/>
        <end position="93"/>
    </location>
</feature>
<dbReference type="EMBL" id="NAJL01000046">
    <property type="protein sequence ID" value="TKA24213.1"/>
    <property type="molecule type" value="Genomic_DNA"/>
</dbReference>
<evidence type="ECO:0008006" key="4">
    <source>
        <dbReference type="Google" id="ProtNLM"/>
    </source>
</evidence>
<sequence length="106" mass="12313">MPNGLKWFAFEMWRASVPYGPMSMSWANEICGADAEERSIVLGLMNAIGYAFNAWLPYLTYPQVDSPNFRKGFIFSTVAFTTQYGITALVWWMQRRDLLEQKRRTT</sequence>
<reference evidence="2 3" key="1">
    <citation type="submission" date="2017-03" db="EMBL/GenBank/DDBJ databases">
        <title>Genomes of endolithic fungi from Antarctica.</title>
        <authorList>
            <person name="Coleine C."/>
            <person name="Masonjones S."/>
            <person name="Stajich J.E."/>
        </authorList>
    </citation>
    <scope>NUCLEOTIDE SEQUENCE [LARGE SCALE GENOMIC DNA]</scope>
    <source>
        <strain evidence="2 3">CCFEE 6315</strain>
    </source>
</reference>
<dbReference type="Proteomes" id="UP000308549">
    <property type="component" value="Unassembled WGS sequence"/>
</dbReference>
<evidence type="ECO:0000313" key="3">
    <source>
        <dbReference type="Proteomes" id="UP000308549"/>
    </source>
</evidence>
<dbReference type="OrthoDB" id="3918524at2759"/>
<dbReference type="SUPFAM" id="SSF103473">
    <property type="entry name" value="MFS general substrate transporter"/>
    <property type="match status" value="1"/>
</dbReference>
<accession>A0A4U0TQ42</accession>
<keyword evidence="1" id="KW-0812">Transmembrane</keyword>
<evidence type="ECO:0000313" key="2">
    <source>
        <dbReference type="EMBL" id="TKA24213.1"/>
    </source>
</evidence>
<keyword evidence="3" id="KW-1185">Reference proteome</keyword>
<name>A0A4U0TQ42_9PEZI</name>
<comment type="caution">
    <text evidence="2">The sequence shown here is derived from an EMBL/GenBank/DDBJ whole genome shotgun (WGS) entry which is preliminary data.</text>
</comment>